<gene>
    <name evidence="3" type="ORF">LSUB1_G005411</name>
</gene>
<dbReference type="Pfam" id="PF00651">
    <property type="entry name" value="BTB"/>
    <property type="match status" value="1"/>
</dbReference>
<dbReference type="PANTHER" id="PTHR47843">
    <property type="entry name" value="BTB DOMAIN-CONTAINING PROTEIN-RELATED"/>
    <property type="match status" value="1"/>
</dbReference>
<reference evidence="3 4" key="1">
    <citation type="submission" date="2018-05" db="EMBL/GenBank/DDBJ databases">
        <title>Genome sequencing and assembly of the regulated plant pathogen Lachnellula willkommii and related sister species for the development of diagnostic species identification markers.</title>
        <authorList>
            <person name="Giroux E."/>
            <person name="Bilodeau G."/>
        </authorList>
    </citation>
    <scope>NUCLEOTIDE SEQUENCE [LARGE SCALE GENOMIC DNA]</scope>
    <source>
        <strain evidence="3 4">CBS 197.66</strain>
    </source>
</reference>
<feature type="chain" id="PRO_5034477741" description="BTB domain-containing protein" evidence="1">
    <location>
        <begin position="19"/>
        <end position="225"/>
    </location>
</feature>
<dbReference type="Proteomes" id="UP000462212">
    <property type="component" value="Unassembled WGS sequence"/>
</dbReference>
<dbReference type="CDD" id="cd18186">
    <property type="entry name" value="BTB_POZ_ZBTB_KLHL-like"/>
    <property type="match status" value="1"/>
</dbReference>
<evidence type="ECO:0000313" key="3">
    <source>
        <dbReference type="EMBL" id="TVY34855.1"/>
    </source>
</evidence>
<dbReference type="InterPro" id="IPR000210">
    <property type="entry name" value="BTB/POZ_dom"/>
</dbReference>
<dbReference type="OrthoDB" id="194443at2759"/>
<proteinExistence type="predicted"/>
<accession>A0A8H8RGA3</accession>
<feature type="signal peptide" evidence="1">
    <location>
        <begin position="1"/>
        <end position="18"/>
    </location>
</feature>
<keyword evidence="1" id="KW-0732">Signal</keyword>
<name>A0A8H8RGA3_9HELO</name>
<protein>
    <recommendedName>
        <fullName evidence="2">BTB domain-containing protein</fullName>
    </recommendedName>
</protein>
<evidence type="ECO:0000256" key="1">
    <source>
        <dbReference type="SAM" id="SignalP"/>
    </source>
</evidence>
<organism evidence="3 4">
    <name type="scientific">Lachnellula subtilissima</name>
    <dbReference type="NCBI Taxonomy" id="602034"/>
    <lineage>
        <taxon>Eukaryota</taxon>
        <taxon>Fungi</taxon>
        <taxon>Dikarya</taxon>
        <taxon>Ascomycota</taxon>
        <taxon>Pezizomycotina</taxon>
        <taxon>Leotiomycetes</taxon>
        <taxon>Helotiales</taxon>
        <taxon>Lachnaceae</taxon>
        <taxon>Lachnellula</taxon>
    </lineage>
</organism>
<feature type="domain" description="BTB" evidence="2">
    <location>
        <begin position="52"/>
        <end position="156"/>
    </location>
</feature>
<dbReference type="SUPFAM" id="SSF54695">
    <property type="entry name" value="POZ domain"/>
    <property type="match status" value="1"/>
</dbReference>
<sequence>MTFLVGLITISWARIVTAISNTSEDREESKGSQPEFPLILTCNINPTELITLAFGPEKIKFVVHKEFACYHSPVLKAALNSNFIEGQTQTYTLKEPRETTGRVFVHWLYSQQLLDHDDWEPKKLQDKHLILIQLHMLADKLRIPRLQNAIIHLLHQHVQESKLLLISTLKFVYKETETGSLLRHNVPEEMLRELALEYQTSFRIGETEKAFGTGTNWRQYHVLEK</sequence>
<dbReference type="Gene3D" id="3.30.710.10">
    <property type="entry name" value="Potassium Channel Kv1.1, Chain A"/>
    <property type="match status" value="1"/>
</dbReference>
<dbReference type="EMBL" id="QGMJ01000591">
    <property type="protein sequence ID" value="TVY34855.1"/>
    <property type="molecule type" value="Genomic_DNA"/>
</dbReference>
<evidence type="ECO:0000313" key="4">
    <source>
        <dbReference type="Proteomes" id="UP000462212"/>
    </source>
</evidence>
<keyword evidence="4" id="KW-1185">Reference proteome</keyword>
<comment type="caution">
    <text evidence="3">The sequence shown here is derived from an EMBL/GenBank/DDBJ whole genome shotgun (WGS) entry which is preliminary data.</text>
</comment>
<dbReference type="PANTHER" id="PTHR47843:SF2">
    <property type="entry name" value="BTB DOMAIN-CONTAINING PROTEIN"/>
    <property type="match status" value="1"/>
</dbReference>
<dbReference type="AlphaFoldDB" id="A0A8H8RGA3"/>
<evidence type="ECO:0000259" key="2">
    <source>
        <dbReference type="Pfam" id="PF00651"/>
    </source>
</evidence>
<dbReference type="InterPro" id="IPR011333">
    <property type="entry name" value="SKP1/BTB/POZ_sf"/>
</dbReference>